<evidence type="ECO:0000256" key="5">
    <source>
        <dbReference type="ARBA" id="ARBA00022617"/>
    </source>
</evidence>
<evidence type="ECO:0000256" key="12">
    <source>
        <dbReference type="ARBA" id="ARBA00023136"/>
    </source>
</evidence>
<keyword evidence="12" id="KW-0472">Membrane</keyword>
<gene>
    <name evidence="13" type="ORF">WG66_9132</name>
</gene>
<dbReference type="SUPFAM" id="SSF48264">
    <property type="entry name" value="Cytochrome P450"/>
    <property type="match status" value="1"/>
</dbReference>
<evidence type="ECO:0000256" key="9">
    <source>
        <dbReference type="ARBA" id="ARBA00023002"/>
    </source>
</evidence>
<keyword evidence="5" id="KW-0349">Heme</keyword>
<dbReference type="InterPro" id="IPR036396">
    <property type="entry name" value="Cyt_P450_sf"/>
</dbReference>
<dbReference type="GO" id="GO:0020037">
    <property type="term" value="F:heme binding"/>
    <property type="evidence" value="ECO:0007669"/>
    <property type="project" value="InterPro"/>
</dbReference>
<dbReference type="PANTHER" id="PTHR24305">
    <property type="entry name" value="CYTOCHROME P450"/>
    <property type="match status" value="1"/>
</dbReference>
<reference evidence="13 14" key="1">
    <citation type="submission" date="2015-12" db="EMBL/GenBank/DDBJ databases">
        <title>Draft genome sequence of Moniliophthora roreri, the causal agent of frosty pod rot of cacao.</title>
        <authorList>
            <person name="Aime M.C."/>
            <person name="Diaz-Valderrama J.R."/>
            <person name="Kijpornyongpan T."/>
            <person name="Phillips-Mora W."/>
        </authorList>
    </citation>
    <scope>NUCLEOTIDE SEQUENCE [LARGE SCALE GENOMIC DNA]</scope>
    <source>
        <strain evidence="13 14">MCA 2952</strain>
    </source>
</reference>
<dbReference type="GO" id="GO:0005506">
    <property type="term" value="F:iron ion binding"/>
    <property type="evidence" value="ECO:0007669"/>
    <property type="project" value="InterPro"/>
</dbReference>
<evidence type="ECO:0000313" key="13">
    <source>
        <dbReference type="EMBL" id="KTB38301.1"/>
    </source>
</evidence>
<evidence type="ECO:0000313" key="14">
    <source>
        <dbReference type="Proteomes" id="UP000054988"/>
    </source>
</evidence>
<dbReference type="Gene3D" id="1.10.630.10">
    <property type="entry name" value="Cytochrome P450"/>
    <property type="match status" value="1"/>
</dbReference>
<keyword evidence="6" id="KW-0812">Transmembrane</keyword>
<dbReference type="GO" id="GO:0004497">
    <property type="term" value="F:monooxygenase activity"/>
    <property type="evidence" value="ECO:0007669"/>
    <property type="project" value="UniProtKB-KW"/>
</dbReference>
<keyword evidence="11" id="KW-0503">Monooxygenase</keyword>
<proteinExistence type="inferred from homology"/>
<keyword evidence="10" id="KW-0408">Iron</keyword>
<dbReference type="GO" id="GO:0016020">
    <property type="term" value="C:membrane"/>
    <property type="evidence" value="ECO:0007669"/>
    <property type="project" value="UniProtKB-SubCell"/>
</dbReference>
<evidence type="ECO:0000256" key="10">
    <source>
        <dbReference type="ARBA" id="ARBA00023004"/>
    </source>
</evidence>
<evidence type="ECO:0000256" key="4">
    <source>
        <dbReference type="ARBA" id="ARBA00010617"/>
    </source>
</evidence>
<comment type="subcellular location">
    <subcellularLocation>
        <location evidence="2">Membrane</location>
    </subcellularLocation>
</comment>
<dbReference type="GO" id="GO:0016705">
    <property type="term" value="F:oxidoreductase activity, acting on paired donors, with incorporation or reduction of molecular oxygen"/>
    <property type="evidence" value="ECO:0007669"/>
    <property type="project" value="InterPro"/>
</dbReference>
<evidence type="ECO:0000256" key="2">
    <source>
        <dbReference type="ARBA" id="ARBA00004370"/>
    </source>
</evidence>
<name>A0A0W0FPV3_MONRR</name>
<evidence type="ECO:0000256" key="11">
    <source>
        <dbReference type="ARBA" id="ARBA00023033"/>
    </source>
</evidence>
<evidence type="ECO:0000256" key="7">
    <source>
        <dbReference type="ARBA" id="ARBA00022723"/>
    </source>
</evidence>
<evidence type="ECO:0000256" key="6">
    <source>
        <dbReference type="ARBA" id="ARBA00022692"/>
    </source>
</evidence>
<keyword evidence="7" id="KW-0479">Metal-binding</keyword>
<organism evidence="13 14">
    <name type="scientific">Moniliophthora roreri</name>
    <name type="common">Frosty pod rot fungus</name>
    <name type="synonym">Monilia roreri</name>
    <dbReference type="NCBI Taxonomy" id="221103"/>
    <lineage>
        <taxon>Eukaryota</taxon>
        <taxon>Fungi</taxon>
        <taxon>Dikarya</taxon>
        <taxon>Basidiomycota</taxon>
        <taxon>Agaricomycotina</taxon>
        <taxon>Agaricomycetes</taxon>
        <taxon>Agaricomycetidae</taxon>
        <taxon>Agaricales</taxon>
        <taxon>Marasmiineae</taxon>
        <taxon>Marasmiaceae</taxon>
        <taxon>Moniliophthora</taxon>
    </lineage>
</organism>
<dbReference type="PANTHER" id="PTHR24305:SF166">
    <property type="entry name" value="CYTOCHROME P450 12A4, MITOCHONDRIAL-RELATED"/>
    <property type="match status" value="1"/>
</dbReference>
<keyword evidence="9" id="KW-0560">Oxidoreductase</keyword>
<evidence type="ECO:0000256" key="8">
    <source>
        <dbReference type="ARBA" id="ARBA00022989"/>
    </source>
</evidence>
<evidence type="ECO:0000256" key="1">
    <source>
        <dbReference type="ARBA" id="ARBA00001971"/>
    </source>
</evidence>
<comment type="pathway">
    <text evidence="3">Secondary metabolite biosynthesis; terpenoid biosynthesis.</text>
</comment>
<evidence type="ECO:0008006" key="15">
    <source>
        <dbReference type="Google" id="ProtNLM"/>
    </source>
</evidence>
<dbReference type="InterPro" id="IPR001128">
    <property type="entry name" value="Cyt_P450"/>
</dbReference>
<dbReference type="Proteomes" id="UP000054988">
    <property type="component" value="Unassembled WGS sequence"/>
</dbReference>
<keyword evidence="8" id="KW-1133">Transmembrane helix</keyword>
<comment type="similarity">
    <text evidence="4">Belongs to the cytochrome P450 family.</text>
</comment>
<dbReference type="EMBL" id="LATX01001771">
    <property type="protein sequence ID" value="KTB38301.1"/>
    <property type="molecule type" value="Genomic_DNA"/>
</dbReference>
<dbReference type="Pfam" id="PF00067">
    <property type="entry name" value="p450"/>
    <property type="match status" value="1"/>
</dbReference>
<protein>
    <recommendedName>
        <fullName evidence="15">Cytochrome p450</fullName>
    </recommendedName>
</protein>
<accession>A0A0W0FPV3</accession>
<dbReference type="AlphaFoldDB" id="A0A0W0FPV3"/>
<sequence length="112" mass="12533">MDISYDELVSLPYLDAICRETLRLFPPATHVNRIAKHDTILPLAVPVTCPDGSIVTEVALPKNKQLFISILNSNRNSAIWGEDALEWKPERWLEPLPSSVTEANIPGVYSHL</sequence>
<comment type="cofactor">
    <cofactor evidence="1">
        <name>heme</name>
        <dbReference type="ChEBI" id="CHEBI:30413"/>
    </cofactor>
</comment>
<dbReference type="InterPro" id="IPR050121">
    <property type="entry name" value="Cytochrome_P450_monoxygenase"/>
</dbReference>
<comment type="caution">
    <text evidence="13">The sequence shown here is derived from an EMBL/GenBank/DDBJ whole genome shotgun (WGS) entry which is preliminary data.</text>
</comment>
<evidence type="ECO:0000256" key="3">
    <source>
        <dbReference type="ARBA" id="ARBA00004721"/>
    </source>
</evidence>